<keyword evidence="1" id="KW-1133">Transmembrane helix</keyword>
<keyword evidence="1" id="KW-0472">Membrane</keyword>
<keyword evidence="1" id="KW-0812">Transmembrane</keyword>
<organism evidence="2 3">
    <name type="scientific">Candidatus Daviesbacteria bacterium RIFCSPLOWO2_02_FULL_36_7</name>
    <dbReference type="NCBI Taxonomy" id="1797792"/>
    <lineage>
        <taxon>Bacteria</taxon>
        <taxon>Candidatus Daviesiibacteriota</taxon>
    </lineage>
</organism>
<sequence length="70" mass="8137">MNRFSILRVLHLLFLGVLLAFIYFFYAVYQPLKAHNVCAKNSAESVLGINQQNNAFDLYQQTYKNCLLSF</sequence>
<dbReference type="Proteomes" id="UP000178859">
    <property type="component" value="Unassembled WGS sequence"/>
</dbReference>
<name>A0A1F5MG79_9BACT</name>
<dbReference type="AlphaFoldDB" id="A0A1F5MG79"/>
<reference evidence="2 3" key="1">
    <citation type="journal article" date="2016" name="Nat. Commun.">
        <title>Thousands of microbial genomes shed light on interconnected biogeochemical processes in an aquifer system.</title>
        <authorList>
            <person name="Anantharaman K."/>
            <person name="Brown C.T."/>
            <person name="Hug L.A."/>
            <person name="Sharon I."/>
            <person name="Castelle C.J."/>
            <person name="Probst A.J."/>
            <person name="Thomas B.C."/>
            <person name="Singh A."/>
            <person name="Wilkins M.J."/>
            <person name="Karaoz U."/>
            <person name="Brodie E.L."/>
            <person name="Williams K.H."/>
            <person name="Hubbard S.S."/>
            <person name="Banfield J.F."/>
        </authorList>
    </citation>
    <scope>NUCLEOTIDE SEQUENCE [LARGE SCALE GENOMIC DNA]</scope>
</reference>
<proteinExistence type="predicted"/>
<accession>A0A1F5MG79</accession>
<evidence type="ECO:0000313" key="3">
    <source>
        <dbReference type="Proteomes" id="UP000178859"/>
    </source>
</evidence>
<evidence type="ECO:0000313" key="2">
    <source>
        <dbReference type="EMBL" id="OGE64300.1"/>
    </source>
</evidence>
<dbReference type="EMBL" id="MFDT01000070">
    <property type="protein sequence ID" value="OGE64300.1"/>
    <property type="molecule type" value="Genomic_DNA"/>
</dbReference>
<comment type="caution">
    <text evidence="2">The sequence shown here is derived from an EMBL/GenBank/DDBJ whole genome shotgun (WGS) entry which is preliminary data.</text>
</comment>
<evidence type="ECO:0000256" key="1">
    <source>
        <dbReference type="SAM" id="Phobius"/>
    </source>
</evidence>
<gene>
    <name evidence="2" type="ORF">A3I48_03680</name>
</gene>
<feature type="transmembrane region" description="Helical" evidence="1">
    <location>
        <begin position="12"/>
        <end position="29"/>
    </location>
</feature>
<protein>
    <submittedName>
        <fullName evidence="2">Uncharacterized protein</fullName>
    </submittedName>
</protein>